<protein>
    <submittedName>
        <fullName evidence="4">Esterase</fullName>
    </submittedName>
</protein>
<keyword evidence="3" id="KW-0732">Signal</keyword>
<keyword evidence="2" id="KW-0812">Transmembrane</keyword>
<keyword evidence="5" id="KW-1185">Reference proteome</keyword>
<evidence type="ECO:0000313" key="4">
    <source>
        <dbReference type="EMBL" id="PRT52730.1"/>
    </source>
</evidence>
<dbReference type="GeneID" id="36514099"/>
<dbReference type="RefSeq" id="XP_024662676.1">
    <property type="nucleotide sequence ID" value="XM_024806908.1"/>
</dbReference>
<feature type="chain" id="PRO_5015485364" evidence="3">
    <location>
        <begin position="23"/>
        <end position="400"/>
    </location>
</feature>
<keyword evidence="2" id="KW-1133">Transmembrane helix</keyword>
<organism evidence="4 5">
    <name type="scientific">Wickerhamiella sorbophila</name>
    <dbReference type="NCBI Taxonomy" id="45607"/>
    <lineage>
        <taxon>Eukaryota</taxon>
        <taxon>Fungi</taxon>
        <taxon>Dikarya</taxon>
        <taxon>Ascomycota</taxon>
        <taxon>Saccharomycotina</taxon>
        <taxon>Dipodascomycetes</taxon>
        <taxon>Dipodascales</taxon>
        <taxon>Trichomonascaceae</taxon>
        <taxon>Wickerhamiella</taxon>
    </lineage>
</organism>
<accession>A0A2T0FCN9</accession>
<dbReference type="InterPro" id="IPR050300">
    <property type="entry name" value="GDXG_lipolytic_enzyme"/>
</dbReference>
<keyword evidence="1" id="KW-0378">Hydrolase</keyword>
<dbReference type="Proteomes" id="UP000238350">
    <property type="component" value="Unassembled WGS sequence"/>
</dbReference>
<evidence type="ECO:0000256" key="3">
    <source>
        <dbReference type="SAM" id="SignalP"/>
    </source>
</evidence>
<dbReference type="PANTHER" id="PTHR48081">
    <property type="entry name" value="AB HYDROLASE SUPERFAMILY PROTEIN C4A8.06C"/>
    <property type="match status" value="1"/>
</dbReference>
<comment type="caution">
    <text evidence="4">The sequence shown here is derived from an EMBL/GenBank/DDBJ whole genome shotgun (WGS) entry which is preliminary data.</text>
</comment>
<dbReference type="Pfam" id="PF10340">
    <property type="entry name" value="Say1_Mug180"/>
    <property type="match status" value="1"/>
</dbReference>
<dbReference type="EMBL" id="NDIQ01000001">
    <property type="protein sequence ID" value="PRT52730.1"/>
    <property type="molecule type" value="Genomic_DNA"/>
</dbReference>
<evidence type="ECO:0000256" key="1">
    <source>
        <dbReference type="ARBA" id="ARBA00022801"/>
    </source>
</evidence>
<dbReference type="AlphaFoldDB" id="A0A2T0FCN9"/>
<proteinExistence type="predicted"/>
<dbReference type="SUPFAM" id="SSF53474">
    <property type="entry name" value="alpha/beta-Hydrolases"/>
    <property type="match status" value="1"/>
</dbReference>
<evidence type="ECO:0000313" key="5">
    <source>
        <dbReference type="Proteomes" id="UP000238350"/>
    </source>
</evidence>
<dbReference type="STRING" id="45607.A0A2T0FCN9"/>
<dbReference type="GO" id="GO:0016787">
    <property type="term" value="F:hydrolase activity"/>
    <property type="evidence" value="ECO:0007669"/>
    <property type="project" value="UniProtKB-KW"/>
</dbReference>
<dbReference type="InterPro" id="IPR019436">
    <property type="entry name" value="Say1-like"/>
</dbReference>
<gene>
    <name evidence="4" type="ORF">B9G98_00350</name>
</gene>
<name>A0A2T0FCN9_9ASCO</name>
<keyword evidence="2" id="KW-0472">Membrane</keyword>
<feature type="transmembrane region" description="Helical" evidence="2">
    <location>
        <begin position="32"/>
        <end position="50"/>
    </location>
</feature>
<evidence type="ECO:0000256" key="2">
    <source>
        <dbReference type="SAM" id="Phobius"/>
    </source>
</evidence>
<dbReference type="OrthoDB" id="408631at2759"/>
<dbReference type="Gene3D" id="3.40.50.1820">
    <property type="entry name" value="alpha/beta hydrolase"/>
    <property type="match status" value="1"/>
</dbReference>
<dbReference type="SMR" id="A0A2T0FCN9"/>
<sequence length="400" mass="44986">MRPWSSFDVVFWLMLALLEVGAQIGPFGALYFAFGIIPYLFVSVPWNLFLNFKVRTWDRRSGYSRLATPFEFAATIFAKSLLENFNLHELGPALFGQTTAEALFDYRQSMFTREGLGDIEHYALDPDQNLPGFWVESRKTPVDLENDVIIYYVVGPGVGGESAHWSLEFFYYFLVSLNQQGFCNPAIFVADVSKAKDWQEAMSTVIDTYETVAAVNCKTLVLSGHAGGATLGLSLLLHLAQPFDGLRQLNAPSRRPDAAVLMSPIMDLNRRRVSSKDNIDYLSTRALARYAKSYVPKRLQSADYTRPGLVNDLDLWSRALPNRGIFISAGSEEVLLPEVKEFAFHLQNSHKVALEIETAQLHAWPLWLVNTARTRLEQTAGVGRLGCQISQMILWDAARN</sequence>
<feature type="signal peptide" evidence="3">
    <location>
        <begin position="1"/>
        <end position="22"/>
    </location>
</feature>
<dbReference type="InterPro" id="IPR029058">
    <property type="entry name" value="AB_hydrolase_fold"/>
</dbReference>
<reference evidence="4 5" key="1">
    <citation type="submission" date="2017-04" db="EMBL/GenBank/DDBJ databases">
        <title>Genome sequencing of [Candida] sorbophila.</title>
        <authorList>
            <person name="Ahn J.O."/>
        </authorList>
    </citation>
    <scope>NUCLEOTIDE SEQUENCE [LARGE SCALE GENOMIC DNA]</scope>
    <source>
        <strain evidence="4 5">DS02</strain>
    </source>
</reference>
<dbReference type="PANTHER" id="PTHR48081:SF2">
    <property type="entry name" value="ALPHA_BETA-HYDROLASE"/>
    <property type="match status" value="1"/>
</dbReference>